<evidence type="ECO:0000313" key="2">
    <source>
        <dbReference type="EMBL" id="MBE1583414.1"/>
    </source>
</evidence>
<sequence>MSRRLLRRAGALLATGARPDRRDGFVNGAAPRLRTAAR</sequence>
<feature type="region of interest" description="Disordered" evidence="1">
    <location>
        <begin position="18"/>
        <end position="38"/>
    </location>
</feature>
<protein>
    <submittedName>
        <fullName evidence="2">Uncharacterized protein</fullName>
    </submittedName>
</protein>
<reference evidence="2 3" key="1">
    <citation type="submission" date="2020-10" db="EMBL/GenBank/DDBJ databases">
        <title>Sequencing the genomes of 1000 actinobacteria strains.</title>
        <authorList>
            <person name="Klenk H.-P."/>
        </authorList>
    </citation>
    <scope>NUCLEOTIDE SEQUENCE [LARGE SCALE GENOMIC DNA]</scope>
    <source>
        <strain evidence="2 3">DSM 43173</strain>
    </source>
</reference>
<evidence type="ECO:0000256" key="1">
    <source>
        <dbReference type="SAM" id="MobiDB-lite"/>
    </source>
</evidence>
<keyword evidence="3" id="KW-1185">Reference proteome</keyword>
<comment type="caution">
    <text evidence="2">The sequence shown here is derived from an EMBL/GenBank/DDBJ whole genome shotgun (WGS) entry which is preliminary data.</text>
</comment>
<gene>
    <name evidence="2" type="ORF">H4W80_001672</name>
</gene>
<organism evidence="2 3">
    <name type="scientific">Nonomuraea angiospora</name>
    <dbReference type="NCBI Taxonomy" id="46172"/>
    <lineage>
        <taxon>Bacteria</taxon>
        <taxon>Bacillati</taxon>
        <taxon>Actinomycetota</taxon>
        <taxon>Actinomycetes</taxon>
        <taxon>Streptosporangiales</taxon>
        <taxon>Streptosporangiaceae</taxon>
        <taxon>Nonomuraea</taxon>
    </lineage>
</organism>
<proteinExistence type="predicted"/>
<evidence type="ECO:0000313" key="3">
    <source>
        <dbReference type="Proteomes" id="UP000633509"/>
    </source>
</evidence>
<name>A0ABR9LRY0_9ACTN</name>
<dbReference type="Proteomes" id="UP000633509">
    <property type="component" value="Unassembled WGS sequence"/>
</dbReference>
<accession>A0ABR9LRY0</accession>
<dbReference type="EMBL" id="JADBEK010000001">
    <property type="protein sequence ID" value="MBE1583414.1"/>
    <property type="molecule type" value="Genomic_DNA"/>
</dbReference>